<dbReference type="KEGG" id="rci:RCIX2711"/>
<accession>Q0W1J1</accession>
<name>Q0W1J1_METAR</name>
<evidence type="ECO:0000313" key="2">
    <source>
        <dbReference type="Proteomes" id="UP000000663"/>
    </source>
</evidence>
<dbReference type="eggNOG" id="arCOG05517">
    <property type="taxonomic scope" value="Archaea"/>
</dbReference>
<reference evidence="1 2" key="1">
    <citation type="journal article" date="2006" name="Science">
        <title>Genome of rice cluster I archaea -- the key methane producers in the rice rhizosphere.</title>
        <authorList>
            <person name="Erkel C."/>
            <person name="Kube M."/>
            <person name="Reinhardt R."/>
            <person name="Liesack W."/>
        </authorList>
    </citation>
    <scope>NUCLEOTIDE SEQUENCE [LARGE SCALE GENOMIC DNA]</scope>
    <source>
        <strain evidence="2">DSM 22066 / NBRC 105507 / MRE50</strain>
    </source>
</reference>
<dbReference type="RefSeq" id="WP_012034834.1">
    <property type="nucleotide sequence ID" value="NC_009464.1"/>
</dbReference>
<protein>
    <submittedName>
        <fullName evidence="1">Uncharacterized protein</fullName>
    </submittedName>
</protein>
<dbReference type="PATRIC" id="fig|351160.9.peg.532"/>
<proteinExistence type="predicted"/>
<dbReference type="STRING" id="351160.RCIX2711"/>
<gene>
    <name evidence="1" type="ORF">RCIX2711</name>
</gene>
<sequence length="151" mass="16857">MIVGFSISKIESARHVPLEELSKFRNINVNYDINLRNPTVNKAQAGEVLRVEYTVAINYLNPSIGYIRFEGFCDKIGGNPAQEKKNWDEGHADVQVQNEIANNMMARIIPLALLLSQNLSLPPAVPMPVINFQRPAEGAVPPADKFDQYHA</sequence>
<dbReference type="GeneID" id="5145375"/>
<dbReference type="Proteomes" id="UP000000663">
    <property type="component" value="Chromosome"/>
</dbReference>
<dbReference type="AlphaFoldDB" id="Q0W1J1"/>
<dbReference type="OrthoDB" id="145819at2157"/>
<dbReference type="EMBL" id="AM114193">
    <property type="protein sequence ID" value="CAJ37752.1"/>
    <property type="molecule type" value="Genomic_DNA"/>
</dbReference>
<evidence type="ECO:0000313" key="1">
    <source>
        <dbReference type="EMBL" id="CAJ37752.1"/>
    </source>
</evidence>
<organism evidence="1 2">
    <name type="scientific">Methanocella arvoryzae (strain DSM 22066 / NBRC 105507 / MRE50)</name>
    <dbReference type="NCBI Taxonomy" id="351160"/>
    <lineage>
        <taxon>Archaea</taxon>
        <taxon>Methanobacteriati</taxon>
        <taxon>Methanobacteriota</taxon>
        <taxon>Stenosarchaea group</taxon>
        <taxon>Methanomicrobia</taxon>
        <taxon>Methanocellales</taxon>
        <taxon>Methanocellaceae</taxon>
        <taxon>Methanocella</taxon>
    </lineage>
</organism>
<keyword evidence="2" id="KW-1185">Reference proteome</keyword>